<reference evidence="2 3" key="1">
    <citation type="journal article" date="2021" name="Elife">
        <title>Chloroplast acquisition without the gene transfer in kleptoplastic sea slugs, Plakobranchus ocellatus.</title>
        <authorList>
            <person name="Maeda T."/>
            <person name="Takahashi S."/>
            <person name="Yoshida T."/>
            <person name="Shimamura S."/>
            <person name="Takaki Y."/>
            <person name="Nagai Y."/>
            <person name="Toyoda A."/>
            <person name="Suzuki Y."/>
            <person name="Arimoto A."/>
            <person name="Ishii H."/>
            <person name="Satoh N."/>
            <person name="Nishiyama T."/>
            <person name="Hasebe M."/>
            <person name="Maruyama T."/>
            <person name="Minagawa J."/>
            <person name="Obokata J."/>
            <person name="Shigenobu S."/>
        </authorList>
    </citation>
    <scope>NUCLEOTIDE SEQUENCE [LARGE SCALE GENOMIC DNA]</scope>
</reference>
<feature type="compositionally biased region" description="Basic and acidic residues" evidence="1">
    <location>
        <begin position="187"/>
        <end position="196"/>
    </location>
</feature>
<evidence type="ECO:0000313" key="2">
    <source>
        <dbReference type="EMBL" id="GFN76413.1"/>
    </source>
</evidence>
<dbReference type="EMBL" id="BLXT01000383">
    <property type="protein sequence ID" value="GFN76413.1"/>
    <property type="molecule type" value="Genomic_DNA"/>
</dbReference>
<evidence type="ECO:0000313" key="3">
    <source>
        <dbReference type="Proteomes" id="UP000735302"/>
    </source>
</evidence>
<feature type="region of interest" description="Disordered" evidence="1">
    <location>
        <begin position="172"/>
        <end position="196"/>
    </location>
</feature>
<dbReference type="AlphaFoldDB" id="A0AAV3Y2E3"/>
<gene>
    <name evidence="2" type="ORF">PoB_000291900</name>
</gene>
<protein>
    <submittedName>
        <fullName evidence="2">Uncharacterized protein</fullName>
    </submittedName>
</protein>
<accession>A0AAV3Y2E3</accession>
<organism evidence="2 3">
    <name type="scientific">Plakobranchus ocellatus</name>
    <dbReference type="NCBI Taxonomy" id="259542"/>
    <lineage>
        <taxon>Eukaryota</taxon>
        <taxon>Metazoa</taxon>
        <taxon>Spiralia</taxon>
        <taxon>Lophotrochozoa</taxon>
        <taxon>Mollusca</taxon>
        <taxon>Gastropoda</taxon>
        <taxon>Heterobranchia</taxon>
        <taxon>Euthyneura</taxon>
        <taxon>Panpulmonata</taxon>
        <taxon>Sacoglossa</taxon>
        <taxon>Placobranchoidea</taxon>
        <taxon>Plakobranchidae</taxon>
        <taxon>Plakobranchus</taxon>
    </lineage>
</organism>
<dbReference type="Proteomes" id="UP000735302">
    <property type="component" value="Unassembled WGS sequence"/>
</dbReference>
<proteinExistence type="predicted"/>
<comment type="caution">
    <text evidence="2">The sequence shown here is derived from an EMBL/GenBank/DDBJ whole genome shotgun (WGS) entry which is preliminary data.</text>
</comment>
<keyword evidence="3" id="KW-1185">Reference proteome</keyword>
<evidence type="ECO:0000256" key="1">
    <source>
        <dbReference type="SAM" id="MobiDB-lite"/>
    </source>
</evidence>
<sequence length="196" mass="21199">MWAQMSSVCISPGPSPPAAALADMITRSQFLEGRVGSKMDSESALRSARVLLSPVQAPLTAPWPDAGPESLKSHCCGQVICTDIKAKVYTLRRGRFGNPRSRIGETIQVKQLGGFPAWQASLVSNASEPGERSRVSDFRSYLFFLSCGSKQAGLDLIGLSKCDFPEDNVSSRCGSDDRTGSASVQRVRSERRISKE</sequence>
<name>A0AAV3Y2E3_9GAST</name>